<dbReference type="InterPro" id="IPR036271">
    <property type="entry name" value="Tet_transcr_reg_TetR-rel_C_sf"/>
</dbReference>
<sequence length="213" mass="23053">MPLRYSCQVRLSPRRCAIDTRTRIVKAATEILYGGEGEKPSVRAVAARAGIGASTLRHYFPTQQSLMSALLTAVYDESLPDDRIRDASAPARRRLIESLWSILDPVASAAEARAVWEGVFSSFIGASASDQARAGYLVLEREALRRIEAWLAILEAEGALQQGDNPARARFLLTVVDGLSIERALAASGSRIENERATLAFAVDAVLTKAAPD</sequence>
<feature type="domain" description="HTH tetR-type" evidence="3">
    <location>
        <begin position="18"/>
        <end position="78"/>
    </location>
</feature>
<dbReference type="PROSITE" id="PS50977">
    <property type="entry name" value="HTH_TETR_2"/>
    <property type="match status" value="1"/>
</dbReference>
<evidence type="ECO:0000313" key="5">
    <source>
        <dbReference type="Proteomes" id="UP001501407"/>
    </source>
</evidence>
<dbReference type="Proteomes" id="UP001501407">
    <property type="component" value="Unassembled WGS sequence"/>
</dbReference>
<proteinExistence type="predicted"/>
<evidence type="ECO:0000256" key="2">
    <source>
        <dbReference type="PROSITE-ProRule" id="PRU00335"/>
    </source>
</evidence>
<dbReference type="SUPFAM" id="SSF48498">
    <property type="entry name" value="Tetracyclin repressor-like, C-terminal domain"/>
    <property type="match status" value="1"/>
</dbReference>
<dbReference type="InterPro" id="IPR001647">
    <property type="entry name" value="HTH_TetR"/>
</dbReference>
<dbReference type="InterPro" id="IPR050109">
    <property type="entry name" value="HTH-type_TetR-like_transc_reg"/>
</dbReference>
<gene>
    <name evidence="4" type="ORF">GCM10025760_37630</name>
</gene>
<keyword evidence="5" id="KW-1185">Reference proteome</keyword>
<dbReference type="EMBL" id="BAABKZ010000005">
    <property type="protein sequence ID" value="GAA5100380.1"/>
    <property type="molecule type" value="Genomic_DNA"/>
</dbReference>
<keyword evidence="1 2" id="KW-0238">DNA-binding</keyword>
<dbReference type="SUPFAM" id="SSF46689">
    <property type="entry name" value="Homeodomain-like"/>
    <property type="match status" value="1"/>
</dbReference>
<comment type="caution">
    <text evidence="4">The sequence shown here is derived from an EMBL/GenBank/DDBJ whole genome shotgun (WGS) entry which is preliminary data.</text>
</comment>
<feature type="DNA-binding region" description="H-T-H motif" evidence="2">
    <location>
        <begin position="41"/>
        <end position="60"/>
    </location>
</feature>
<name>A0ABP9MR21_9MICO</name>
<evidence type="ECO:0000313" key="4">
    <source>
        <dbReference type="EMBL" id="GAA5100380.1"/>
    </source>
</evidence>
<protein>
    <recommendedName>
        <fullName evidence="3">HTH tetR-type domain-containing protein</fullName>
    </recommendedName>
</protein>
<dbReference type="PANTHER" id="PTHR30055:SF235">
    <property type="entry name" value="TRANSCRIPTIONAL REGULATORY PROTEIN"/>
    <property type="match status" value="1"/>
</dbReference>
<organism evidence="4 5">
    <name type="scientific">Microbacterium yannicii</name>
    <dbReference type="NCBI Taxonomy" id="671622"/>
    <lineage>
        <taxon>Bacteria</taxon>
        <taxon>Bacillati</taxon>
        <taxon>Actinomycetota</taxon>
        <taxon>Actinomycetes</taxon>
        <taxon>Micrococcales</taxon>
        <taxon>Microbacteriaceae</taxon>
        <taxon>Microbacterium</taxon>
    </lineage>
</organism>
<dbReference type="InterPro" id="IPR009057">
    <property type="entry name" value="Homeodomain-like_sf"/>
</dbReference>
<dbReference type="Gene3D" id="1.10.357.10">
    <property type="entry name" value="Tetracycline Repressor, domain 2"/>
    <property type="match status" value="1"/>
</dbReference>
<evidence type="ECO:0000259" key="3">
    <source>
        <dbReference type="PROSITE" id="PS50977"/>
    </source>
</evidence>
<dbReference type="PANTHER" id="PTHR30055">
    <property type="entry name" value="HTH-TYPE TRANSCRIPTIONAL REGULATOR RUTR"/>
    <property type="match status" value="1"/>
</dbReference>
<accession>A0ABP9MR21</accession>
<reference evidence="5" key="1">
    <citation type="journal article" date="2019" name="Int. J. Syst. Evol. Microbiol.">
        <title>The Global Catalogue of Microorganisms (GCM) 10K type strain sequencing project: providing services to taxonomists for standard genome sequencing and annotation.</title>
        <authorList>
            <consortium name="The Broad Institute Genomics Platform"/>
            <consortium name="The Broad Institute Genome Sequencing Center for Infectious Disease"/>
            <person name="Wu L."/>
            <person name="Ma J."/>
        </authorList>
    </citation>
    <scope>NUCLEOTIDE SEQUENCE [LARGE SCALE GENOMIC DNA]</scope>
    <source>
        <strain evidence="5">JCM 18959</strain>
    </source>
</reference>
<evidence type="ECO:0000256" key="1">
    <source>
        <dbReference type="ARBA" id="ARBA00023125"/>
    </source>
</evidence>